<evidence type="ECO:0008006" key="5">
    <source>
        <dbReference type="Google" id="ProtNLM"/>
    </source>
</evidence>
<protein>
    <recommendedName>
        <fullName evidence="5">DinB superfamily protein</fullName>
    </recommendedName>
</protein>
<organism evidence="2 3">
    <name type="scientific">Leeuwenhoekiella palythoae</name>
    <dbReference type="NCBI Taxonomy" id="573501"/>
    <lineage>
        <taxon>Bacteria</taxon>
        <taxon>Pseudomonadati</taxon>
        <taxon>Bacteroidota</taxon>
        <taxon>Flavobacteriia</taxon>
        <taxon>Flavobacteriales</taxon>
        <taxon>Flavobacteriaceae</taxon>
        <taxon>Leeuwenhoekiella</taxon>
    </lineage>
</organism>
<proteinExistence type="predicted"/>
<dbReference type="OrthoDB" id="9814103at2"/>
<dbReference type="Gene3D" id="1.20.120.450">
    <property type="entry name" value="dinb family like domain"/>
    <property type="match status" value="1"/>
</dbReference>
<dbReference type="STRING" id="573501.SAMN04487999_1488"/>
<keyword evidence="4" id="KW-1185">Reference proteome</keyword>
<dbReference type="SUPFAM" id="SSF109854">
    <property type="entry name" value="DinB/YfiT-like putative metalloenzymes"/>
    <property type="match status" value="1"/>
</dbReference>
<reference evidence="1 4" key="3">
    <citation type="submission" date="2018-07" db="EMBL/GenBank/DDBJ databases">
        <title>Leeuwenhoekiella genomics.</title>
        <authorList>
            <person name="Tahon G."/>
            <person name="Willems A."/>
        </authorList>
    </citation>
    <scope>NUCLEOTIDE SEQUENCE [LARGE SCALE GENOMIC DNA]</scope>
    <source>
        <strain evidence="1 4">LMG 24856</strain>
    </source>
</reference>
<evidence type="ECO:0000313" key="3">
    <source>
        <dbReference type="Proteomes" id="UP000184240"/>
    </source>
</evidence>
<dbReference type="InterPro" id="IPR034660">
    <property type="entry name" value="DinB/YfiT-like"/>
</dbReference>
<accession>A0A1M5XHC1</accession>
<reference evidence="2" key="2">
    <citation type="submission" date="2016-11" db="EMBL/GenBank/DDBJ databases">
        <authorList>
            <person name="Jaros S."/>
            <person name="Januszkiewicz K."/>
            <person name="Wedrychowicz H."/>
        </authorList>
    </citation>
    <scope>NUCLEOTIDE SEQUENCE [LARGE SCALE GENOMIC DNA]</scope>
    <source>
        <strain evidence="2">DSM 19859</strain>
    </source>
</reference>
<dbReference type="AlphaFoldDB" id="A0A1M5XHC1"/>
<dbReference type="Proteomes" id="UP000290037">
    <property type="component" value="Unassembled WGS sequence"/>
</dbReference>
<reference evidence="3" key="1">
    <citation type="submission" date="2016-11" db="EMBL/GenBank/DDBJ databases">
        <authorList>
            <person name="Varghese N."/>
            <person name="Submissions S."/>
        </authorList>
    </citation>
    <scope>NUCLEOTIDE SEQUENCE [LARGE SCALE GENOMIC DNA]</scope>
    <source>
        <strain evidence="3">DSM 19859</strain>
    </source>
</reference>
<dbReference type="RefSeq" id="WP_072981873.1">
    <property type="nucleotide sequence ID" value="NZ_FQXT01000003.1"/>
</dbReference>
<dbReference type="Proteomes" id="UP000184240">
    <property type="component" value="Unassembled WGS sequence"/>
</dbReference>
<evidence type="ECO:0000313" key="4">
    <source>
        <dbReference type="Proteomes" id="UP000290037"/>
    </source>
</evidence>
<dbReference type="EMBL" id="QOVN01000002">
    <property type="protein sequence ID" value="RXG30034.1"/>
    <property type="molecule type" value="Genomic_DNA"/>
</dbReference>
<name>A0A1M5XHC1_9FLAO</name>
<sequence>MSQAAALAQRLQEVILDGTWIANTNFKKELNTTSLAQVSIPIRSYNTVEVLAQHIHYYIAGVKQVFLRGELSISDRFSFDFEPLQSDQEWQNFLALFWKNTEELIALIQPLSDAQLDAIFVKEAYGTYKRNIEALIEHSYYHLGQIVLLLKTEAST</sequence>
<evidence type="ECO:0000313" key="2">
    <source>
        <dbReference type="EMBL" id="SHH98938.1"/>
    </source>
</evidence>
<gene>
    <name evidence="1" type="ORF">DSM01_782</name>
    <name evidence="2" type="ORF">SAMN04487999_1488</name>
</gene>
<evidence type="ECO:0000313" key="1">
    <source>
        <dbReference type="EMBL" id="RXG30034.1"/>
    </source>
</evidence>
<dbReference type="EMBL" id="FQXT01000003">
    <property type="protein sequence ID" value="SHH98938.1"/>
    <property type="molecule type" value="Genomic_DNA"/>
</dbReference>